<proteinExistence type="predicted"/>
<dbReference type="OrthoDB" id="654211at2759"/>
<evidence type="ECO:0000313" key="1">
    <source>
        <dbReference type="EMBL" id="KAF7557116.1"/>
    </source>
</evidence>
<reference evidence="1" key="1">
    <citation type="submission" date="2020-03" db="EMBL/GenBank/DDBJ databases">
        <title>Draft Genome Sequence of Cylindrodendrum hubeiense.</title>
        <authorList>
            <person name="Buettner E."/>
            <person name="Kellner H."/>
        </authorList>
    </citation>
    <scope>NUCLEOTIDE SEQUENCE</scope>
    <source>
        <strain evidence="1">IHI 201604</strain>
    </source>
</reference>
<evidence type="ECO:0000313" key="2">
    <source>
        <dbReference type="Proteomes" id="UP000722485"/>
    </source>
</evidence>
<sequence length="150" mass="17275">MALIGACLCPDSSDRTHANVWFNSMEELVFNDEILHDESIILSESMHGKKQVRKKLEAIQAAYLACLLQNWEGSRGSKQRIRRDRYTTLIAIARDFDFGKVTLQEVYVEDASEFDWDEFVFLETLIRDIYFSFGLSICRLPQLTAENNAA</sequence>
<gene>
    <name evidence="1" type="ORF">G7Z17_g925</name>
</gene>
<organism evidence="1 2">
    <name type="scientific">Cylindrodendrum hubeiense</name>
    <dbReference type="NCBI Taxonomy" id="595255"/>
    <lineage>
        <taxon>Eukaryota</taxon>
        <taxon>Fungi</taxon>
        <taxon>Dikarya</taxon>
        <taxon>Ascomycota</taxon>
        <taxon>Pezizomycotina</taxon>
        <taxon>Sordariomycetes</taxon>
        <taxon>Hypocreomycetidae</taxon>
        <taxon>Hypocreales</taxon>
        <taxon>Nectriaceae</taxon>
        <taxon>Cylindrodendrum</taxon>
    </lineage>
</organism>
<accession>A0A9P5HLT4</accession>
<comment type="caution">
    <text evidence="1">The sequence shown here is derived from an EMBL/GenBank/DDBJ whole genome shotgun (WGS) entry which is preliminary data.</text>
</comment>
<keyword evidence="2" id="KW-1185">Reference proteome</keyword>
<dbReference type="Proteomes" id="UP000722485">
    <property type="component" value="Unassembled WGS sequence"/>
</dbReference>
<protein>
    <submittedName>
        <fullName evidence="1">Uncharacterized protein</fullName>
    </submittedName>
</protein>
<name>A0A9P5HLT4_9HYPO</name>
<dbReference type="AlphaFoldDB" id="A0A9P5HLT4"/>
<dbReference type="EMBL" id="JAANBB010000007">
    <property type="protein sequence ID" value="KAF7557116.1"/>
    <property type="molecule type" value="Genomic_DNA"/>
</dbReference>